<keyword evidence="11" id="KW-0472">Membrane</keyword>
<keyword evidence="11" id="KW-0812">Transmembrane</keyword>
<accession>A0AAD5NX86</accession>
<dbReference type="InterPro" id="IPR033121">
    <property type="entry name" value="PEPTIDASE_A1"/>
</dbReference>
<keyword evidence="5" id="KW-0441">Lipid A biosynthesis</keyword>
<comment type="pathway">
    <text evidence="1">Glycolipid biosynthesis; lipid IV(A) biosynthesis; lipid IV(A) from (3R)-3-hydroxytetradecanoyl-[acyl-carrier-protein] and UDP-N-acetyl-alpha-D-glucosamine: step 6/6.</text>
</comment>
<keyword evidence="6" id="KW-0808">Transferase</keyword>
<keyword evidence="10" id="KW-0443">Lipid metabolism</keyword>
<evidence type="ECO:0000256" key="1">
    <source>
        <dbReference type="ARBA" id="ARBA00004870"/>
    </source>
</evidence>
<organism evidence="13 14">
    <name type="scientific">Acer negundo</name>
    <name type="common">Box elder</name>
    <dbReference type="NCBI Taxonomy" id="4023"/>
    <lineage>
        <taxon>Eukaryota</taxon>
        <taxon>Viridiplantae</taxon>
        <taxon>Streptophyta</taxon>
        <taxon>Embryophyta</taxon>
        <taxon>Tracheophyta</taxon>
        <taxon>Spermatophyta</taxon>
        <taxon>Magnoliopsida</taxon>
        <taxon>eudicotyledons</taxon>
        <taxon>Gunneridae</taxon>
        <taxon>Pentapetalae</taxon>
        <taxon>rosids</taxon>
        <taxon>malvids</taxon>
        <taxon>Sapindales</taxon>
        <taxon>Sapindaceae</taxon>
        <taxon>Hippocastanoideae</taxon>
        <taxon>Acereae</taxon>
        <taxon>Acer</taxon>
    </lineage>
</organism>
<evidence type="ECO:0000313" key="13">
    <source>
        <dbReference type="EMBL" id="KAI9186675.1"/>
    </source>
</evidence>
<dbReference type="PANTHER" id="PTHR42724:SF1">
    <property type="entry name" value="TETRAACYLDISACCHARIDE 4'-KINASE, MITOCHONDRIAL-RELATED"/>
    <property type="match status" value="1"/>
</dbReference>
<dbReference type="GO" id="GO:0016020">
    <property type="term" value="C:membrane"/>
    <property type="evidence" value="ECO:0007669"/>
    <property type="project" value="GOC"/>
</dbReference>
<dbReference type="InterPro" id="IPR032861">
    <property type="entry name" value="TAXi_N"/>
</dbReference>
<reference evidence="13" key="1">
    <citation type="journal article" date="2022" name="Plant J.">
        <title>Strategies of tolerance reflected in two North American maple genomes.</title>
        <authorList>
            <person name="McEvoy S.L."/>
            <person name="Sezen U.U."/>
            <person name="Trouern-Trend A."/>
            <person name="McMahon S.M."/>
            <person name="Schaberg P.G."/>
            <person name="Yang J."/>
            <person name="Wegrzyn J.L."/>
            <person name="Swenson N.G."/>
        </authorList>
    </citation>
    <scope>NUCLEOTIDE SEQUENCE</scope>
    <source>
        <strain evidence="13">91603</strain>
    </source>
</reference>
<keyword evidence="7" id="KW-0547">Nucleotide-binding</keyword>
<evidence type="ECO:0000313" key="14">
    <source>
        <dbReference type="Proteomes" id="UP001064489"/>
    </source>
</evidence>
<evidence type="ECO:0000256" key="9">
    <source>
        <dbReference type="ARBA" id="ARBA00022840"/>
    </source>
</evidence>
<keyword evidence="4" id="KW-0444">Lipid biosynthesis</keyword>
<dbReference type="PROSITE" id="PS51767">
    <property type="entry name" value="PEPTIDASE_A1"/>
    <property type="match status" value="1"/>
</dbReference>
<dbReference type="InterPro" id="IPR032799">
    <property type="entry name" value="TAXi_C"/>
</dbReference>
<dbReference type="AlphaFoldDB" id="A0AAD5NX86"/>
<evidence type="ECO:0000256" key="7">
    <source>
        <dbReference type="ARBA" id="ARBA00022741"/>
    </source>
</evidence>
<evidence type="ECO:0000256" key="4">
    <source>
        <dbReference type="ARBA" id="ARBA00022516"/>
    </source>
</evidence>
<dbReference type="FunFam" id="2.40.70.10:FF:000031">
    <property type="entry name" value="Aspartyl protease AED1"/>
    <property type="match status" value="1"/>
</dbReference>
<keyword evidence="9" id="KW-0067">ATP-binding</keyword>
<evidence type="ECO:0000256" key="8">
    <source>
        <dbReference type="ARBA" id="ARBA00022777"/>
    </source>
</evidence>
<feature type="domain" description="Peptidase A1" evidence="12">
    <location>
        <begin position="642"/>
        <end position="976"/>
    </location>
</feature>
<comment type="caution">
    <text evidence="13">The sequence shown here is derived from an EMBL/GenBank/DDBJ whole genome shotgun (WGS) entry which is preliminary data.</text>
</comment>
<dbReference type="HAMAP" id="MF_00409">
    <property type="entry name" value="LpxK"/>
    <property type="match status" value="1"/>
</dbReference>
<dbReference type="EC" id="2.7.1.130" evidence="3"/>
<dbReference type="SUPFAM" id="SSF50630">
    <property type="entry name" value="Acid proteases"/>
    <property type="match status" value="1"/>
</dbReference>
<evidence type="ECO:0000256" key="6">
    <source>
        <dbReference type="ARBA" id="ARBA00022679"/>
    </source>
</evidence>
<dbReference type="GO" id="GO:0009029">
    <property type="term" value="F:lipid-A 4'-kinase activity"/>
    <property type="evidence" value="ECO:0007669"/>
    <property type="project" value="UniProtKB-EC"/>
</dbReference>
<dbReference type="InterPro" id="IPR021109">
    <property type="entry name" value="Peptidase_aspartic_dom_sf"/>
</dbReference>
<name>A0AAD5NX86_ACENE</name>
<keyword evidence="11" id="KW-1133">Transmembrane helix</keyword>
<gene>
    <name evidence="13" type="ORF">LWI28_019758</name>
</gene>
<keyword evidence="8" id="KW-0418">Kinase</keyword>
<feature type="transmembrane region" description="Helical" evidence="11">
    <location>
        <begin position="426"/>
        <end position="449"/>
    </location>
</feature>
<evidence type="ECO:0000256" key="3">
    <source>
        <dbReference type="ARBA" id="ARBA00012071"/>
    </source>
</evidence>
<evidence type="ECO:0000256" key="10">
    <source>
        <dbReference type="ARBA" id="ARBA00023098"/>
    </source>
</evidence>
<dbReference type="PANTHER" id="PTHR42724">
    <property type="entry name" value="TETRAACYLDISACCHARIDE 4'-KINASE"/>
    <property type="match status" value="1"/>
</dbReference>
<dbReference type="GO" id="GO:0005524">
    <property type="term" value="F:ATP binding"/>
    <property type="evidence" value="ECO:0007669"/>
    <property type="project" value="UniProtKB-KW"/>
</dbReference>
<evidence type="ECO:0000256" key="11">
    <source>
        <dbReference type="SAM" id="Phobius"/>
    </source>
</evidence>
<evidence type="ECO:0000259" key="12">
    <source>
        <dbReference type="PROSITE" id="PS51767"/>
    </source>
</evidence>
<proteinExistence type="inferred from homology"/>
<dbReference type="Pfam" id="PF14541">
    <property type="entry name" value="TAXi_C"/>
    <property type="match status" value="1"/>
</dbReference>
<protein>
    <recommendedName>
        <fullName evidence="3">tetraacyldisaccharide 4'-kinase</fullName>
        <ecNumber evidence="3">2.7.1.130</ecNumber>
    </recommendedName>
</protein>
<dbReference type="EMBL" id="JAJSOW010000100">
    <property type="protein sequence ID" value="KAI9186675.1"/>
    <property type="molecule type" value="Genomic_DNA"/>
</dbReference>
<comment type="similarity">
    <text evidence="2">Belongs to the peptidase A1 family.</text>
</comment>
<sequence>MEKLRRLVNEIAYTQDHAKLTPLQSSLTPLLSFASSIYGVALYLRRSLHRFGLFSNQRLPVPVISVGNLTWGGNGKTPMVEFIARFVDDSGISPLILTRGYAGGDEVRMLRRHLIGRPVKIGVGANRAATAASFFEKYGYIDPRCRKFSESTCIGRKLGSHMKSDEIGVIVLDDGMQHWSLWRDLEIVMVNGLMPWGNHQLLPLGPLREPLTALKKADAAVIHNADLVSDQNLKNIELEMQEIKNSLPIFFTRMAPSYLFEVGNANSKIPLTAVSNAVVLCVSAIGSANAFVQGLGKLGAYYVDRLDYSDHHVFQVEDIETIRKRLGELEGKFGSKPIVVVTEKDYDRDPEILKHLEPSKVLVLCSELQFLAHGGCSEDSFKSLLKRISGIEMIRVSNHLPNGCTQNHHFDEAMAHPAIHRVSTCMALWCTVLQLVVVVVGFGVVGLLMGQLIPLTKQVDYYATVYEDLMKQLGIGGAQQHLSKSLFVVVIGSNDIFHYLGSSDLQNKYTPQQYVTLMTTNLEPQFREGYAFEELIESYTESYLTHTFEVSSLFASSICNHSTKANERESTFRVVDKYSPCFQPSLHRSPPSLTDIIRSDRARIYSIQARLSKDSGRRDLIVETNSLRIPVIDGSAFDTLSYLVTVGLGTPKKDLSLILDTGSRLTWTQCEPCRLCYKQSEPLFDRDDSSSYVSIPRTDPVCAYVRRPVDPPSPTKLCSYEVSYGDGSISVGFFSKETLTMSAAEKINSFLFGCGTENTGPFNLEAGVLGLNQEDASIVVQTAQKYKKIFSYCLPSSTSSTGHLTFGSQTPAPADIKYTKLVAEKSPYYGLDLIGIGLGGTKLDISESIFTTPGTIIDSGAVFTYLPPVAYTTFRDAFRVKMSAYPLIPGPTAAIETCYDFSKSTSVTVPEISFFFKDGTVVGMPGKSSLIAYNSTLTCLGFQKYKDGDKQSIIGNKVQRTMEVVYDVAGQRVGFAPNACS</sequence>
<keyword evidence="14" id="KW-1185">Reference proteome</keyword>
<dbReference type="Gene3D" id="2.40.70.10">
    <property type="entry name" value="Acid Proteases"/>
    <property type="match status" value="2"/>
</dbReference>
<dbReference type="GO" id="GO:0009245">
    <property type="term" value="P:lipid A biosynthetic process"/>
    <property type="evidence" value="ECO:0007669"/>
    <property type="project" value="UniProtKB-KW"/>
</dbReference>
<evidence type="ECO:0000256" key="5">
    <source>
        <dbReference type="ARBA" id="ARBA00022556"/>
    </source>
</evidence>
<dbReference type="Pfam" id="PF02606">
    <property type="entry name" value="LpxK"/>
    <property type="match status" value="1"/>
</dbReference>
<dbReference type="Pfam" id="PF14543">
    <property type="entry name" value="TAXi_N"/>
    <property type="match status" value="1"/>
</dbReference>
<dbReference type="Proteomes" id="UP001064489">
    <property type="component" value="Chromosome 3"/>
</dbReference>
<reference evidence="13" key="2">
    <citation type="submission" date="2023-02" db="EMBL/GenBank/DDBJ databases">
        <authorList>
            <person name="Swenson N.G."/>
            <person name="Wegrzyn J.L."/>
            <person name="Mcevoy S.L."/>
        </authorList>
    </citation>
    <scope>NUCLEOTIDE SEQUENCE</scope>
    <source>
        <strain evidence="13">91603</strain>
        <tissue evidence="13">Leaf</tissue>
    </source>
</reference>
<evidence type="ECO:0000256" key="2">
    <source>
        <dbReference type="ARBA" id="ARBA00007447"/>
    </source>
</evidence>
<dbReference type="InterPro" id="IPR003758">
    <property type="entry name" value="LpxK"/>
</dbReference>